<gene>
    <name evidence="2" type="ORF">O3G_MSEX011887</name>
</gene>
<proteinExistence type="predicted"/>
<evidence type="ECO:0000256" key="1">
    <source>
        <dbReference type="SAM" id="MobiDB-lite"/>
    </source>
</evidence>
<evidence type="ECO:0008006" key="4">
    <source>
        <dbReference type="Google" id="ProtNLM"/>
    </source>
</evidence>
<dbReference type="InterPro" id="IPR032675">
    <property type="entry name" value="LRR_dom_sf"/>
</dbReference>
<keyword evidence="3" id="KW-1185">Reference proteome</keyword>
<dbReference type="SMART" id="SM00368">
    <property type="entry name" value="LRR_RI"/>
    <property type="match status" value="4"/>
</dbReference>
<dbReference type="Pfam" id="PF13516">
    <property type="entry name" value="LRR_6"/>
    <property type="match status" value="3"/>
</dbReference>
<dbReference type="EMBL" id="JH668663">
    <property type="protein sequence ID" value="KAG6460290.1"/>
    <property type="molecule type" value="Genomic_DNA"/>
</dbReference>
<feature type="region of interest" description="Disordered" evidence="1">
    <location>
        <begin position="317"/>
        <end position="348"/>
    </location>
</feature>
<protein>
    <recommendedName>
        <fullName evidence="4">Leucine-rich repeat-containing protein 71</fullName>
    </recommendedName>
</protein>
<dbReference type="InterPro" id="IPR053040">
    <property type="entry name" value="LRR-containing_protein_71"/>
</dbReference>
<dbReference type="AlphaFoldDB" id="A0A921ZM09"/>
<evidence type="ECO:0000313" key="2">
    <source>
        <dbReference type="EMBL" id="KAG6460290.1"/>
    </source>
</evidence>
<dbReference type="PANTHER" id="PTHR46984:SF1">
    <property type="entry name" value="LEUCINE-RICH REPEAT-CONTAINING PROTEIN 71"/>
    <property type="match status" value="1"/>
</dbReference>
<dbReference type="Proteomes" id="UP000791440">
    <property type="component" value="Unassembled WGS sequence"/>
</dbReference>
<comment type="caution">
    <text evidence="2">The sequence shown here is derived from an EMBL/GenBank/DDBJ whole genome shotgun (WGS) entry which is preliminary data.</text>
</comment>
<reference evidence="2" key="2">
    <citation type="submission" date="2020-12" db="EMBL/GenBank/DDBJ databases">
        <authorList>
            <person name="Kanost M."/>
        </authorList>
    </citation>
    <scope>NUCLEOTIDE SEQUENCE</scope>
</reference>
<dbReference type="Gene3D" id="3.80.10.10">
    <property type="entry name" value="Ribonuclease Inhibitor"/>
    <property type="match status" value="1"/>
</dbReference>
<sequence>MDKELNKPSFKEEEPMRPAADDFDAFLPWACTQLQVHATLDIVRVVQNEYVSMAYTDRSKAKSKISRHKITPSKADVTSVLNKEDKSANTLAGWVVSEKIVRIITIYDSADNLTQIKFDNNYHVPQIIVKLIGMIIQFQTNLTTFTINRGLTASIIYEMFKFLPNSHITDICLDNTFLQQANYHILLDNQSCLRHLSLSRCKIDDIVVDNIASRLRHPSPASKTLSLLNLSSNKITDLGAKYIGEALRSNRQLCYLNLASNSISDDGATFILNSLTEFPMTYEEVIQARTRHVTYLKEKNNLITKMMKELKAGDIDRKPLKKKVPRPTSSASGKKGKMDREGSLKSIPDSKSLGNVEAIFYEKATNIAEAAIGEFTDPFCATEINSKEGVVYSFGNNTLSYINLAYNNLSYFTLRKLLSVLLYQKCLNRKPRGIVNVCIEGNCLPHTCRELKQLDEVLEMGLLASRRLSAVSKKRPQSRSGK</sequence>
<accession>A0A921ZM09</accession>
<organism evidence="2 3">
    <name type="scientific">Manduca sexta</name>
    <name type="common">Tobacco hawkmoth</name>
    <name type="synonym">Tobacco hornworm</name>
    <dbReference type="NCBI Taxonomy" id="7130"/>
    <lineage>
        <taxon>Eukaryota</taxon>
        <taxon>Metazoa</taxon>
        <taxon>Ecdysozoa</taxon>
        <taxon>Arthropoda</taxon>
        <taxon>Hexapoda</taxon>
        <taxon>Insecta</taxon>
        <taxon>Pterygota</taxon>
        <taxon>Neoptera</taxon>
        <taxon>Endopterygota</taxon>
        <taxon>Lepidoptera</taxon>
        <taxon>Glossata</taxon>
        <taxon>Ditrysia</taxon>
        <taxon>Bombycoidea</taxon>
        <taxon>Sphingidae</taxon>
        <taxon>Sphinginae</taxon>
        <taxon>Sphingini</taxon>
        <taxon>Manduca</taxon>
    </lineage>
</organism>
<dbReference type="PANTHER" id="PTHR46984">
    <property type="entry name" value="LEUCINE-RICH REPEAT-CONTAINING PROTEIN 71"/>
    <property type="match status" value="1"/>
</dbReference>
<reference evidence="2" key="1">
    <citation type="journal article" date="2016" name="Insect Biochem. Mol. Biol.">
        <title>Multifaceted biological insights from a draft genome sequence of the tobacco hornworm moth, Manduca sexta.</title>
        <authorList>
            <person name="Kanost M.R."/>
            <person name="Arrese E.L."/>
            <person name="Cao X."/>
            <person name="Chen Y.R."/>
            <person name="Chellapilla S."/>
            <person name="Goldsmith M.R."/>
            <person name="Grosse-Wilde E."/>
            <person name="Heckel D.G."/>
            <person name="Herndon N."/>
            <person name="Jiang H."/>
            <person name="Papanicolaou A."/>
            <person name="Qu J."/>
            <person name="Soulages J.L."/>
            <person name="Vogel H."/>
            <person name="Walters J."/>
            <person name="Waterhouse R.M."/>
            <person name="Ahn S.J."/>
            <person name="Almeida F.C."/>
            <person name="An C."/>
            <person name="Aqrawi P."/>
            <person name="Bretschneider A."/>
            <person name="Bryant W.B."/>
            <person name="Bucks S."/>
            <person name="Chao H."/>
            <person name="Chevignon G."/>
            <person name="Christen J.M."/>
            <person name="Clarke D.F."/>
            <person name="Dittmer N.T."/>
            <person name="Ferguson L.C.F."/>
            <person name="Garavelou S."/>
            <person name="Gordon K.H.J."/>
            <person name="Gunaratna R.T."/>
            <person name="Han Y."/>
            <person name="Hauser F."/>
            <person name="He Y."/>
            <person name="Heidel-Fischer H."/>
            <person name="Hirsh A."/>
            <person name="Hu Y."/>
            <person name="Jiang H."/>
            <person name="Kalra D."/>
            <person name="Klinner C."/>
            <person name="Konig C."/>
            <person name="Kovar C."/>
            <person name="Kroll A.R."/>
            <person name="Kuwar S.S."/>
            <person name="Lee S.L."/>
            <person name="Lehman R."/>
            <person name="Li K."/>
            <person name="Li Z."/>
            <person name="Liang H."/>
            <person name="Lovelace S."/>
            <person name="Lu Z."/>
            <person name="Mansfield J.H."/>
            <person name="McCulloch K.J."/>
            <person name="Mathew T."/>
            <person name="Morton B."/>
            <person name="Muzny D.M."/>
            <person name="Neunemann D."/>
            <person name="Ongeri F."/>
            <person name="Pauchet Y."/>
            <person name="Pu L.L."/>
            <person name="Pyrousis I."/>
            <person name="Rao X.J."/>
            <person name="Redding A."/>
            <person name="Roesel C."/>
            <person name="Sanchez-Gracia A."/>
            <person name="Schaack S."/>
            <person name="Shukla A."/>
            <person name="Tetreau G."/>
            <person name="Wang Y."/>
            <person name="Xiong G.H."/>
            <person name="Traut W."/>
            <person name="Walsh T.K."/>
            <person name="Worley K.C."/>
            <person name="Wu D."/>
            <person name="Wu W."/>
            <person name="Wu Y.Q."/>
            <person name="Zhang X."/>
            <person name="Zou Z."/>
            <person name="Zucker H."/>
            <person name="Briscoe A.D."/>
            <person name="Burmester T."/>
            <person name="Clem R.J."/>
            <person name="Feyereisen R."/>
            <person name="Grimmelikhuijzen C.J.P."/>
            <person name="Hamodrakas S.J."/>
            <person name="Hansson B.S."/>
            <person name="Huguet E."/>
            <person name="Jermiin L.S."/>
            <person name="Lan Q."/>
            <person name="Lehman H.K."/>
            <person name="Lorenzen M."/>
            <person name="Merzendorfer H."/>
            <person name="Michalopoulos I."/>
            <person name="Morton D.B."/>
            <person name="Muthukrishnan S."/>
            <person name="Oakeshott J.G."/>
            <person name="Palmer W."/>
            <person name="Park Y."/>
            <person name="Passarelli A.L."/>
            <person name="Rozas J."/>
            <person name="Schwartz L.M."/>
            <person name="Smith W."/>
            <person name="Southgate A."/>
            <person name="Vilcinskas A."/>
            <person name="Vogt R."/>
            <person name="Wang P."/>
            <person name="Werren J."/>
            <person name="Yu X.Q."/>
            <person name="Zhou J.J."/>
            <person name="Brown S.J."/>
            <person name="Scherer S.E."/>
            <person name="Richards S."/>
            <person name="Blissard G.W."/>
        </authorList>
    </citation>
    <scope>NUCLEOTIDE SEQUENCE</scope>
</reference>
<name>A0A921ZM09_MANSE</name>
<dbReference type="InterPro" id="IPR001611">
    <property type="entry name" value="Leu-rich_rpt"/>
</dbReference>
<evidence type="ECO:0000313" key="3">
    <source>
        <dbReference type="Proteomes" id="UP000791440"/>
    </source>
</evidence>
<dbReference type="SUPFAM" id="SSF52047">
    <property type="entry name" value="RNI-like"/>
    <property type="match status" value="1"/>
</dbReference>